<feature type="region of interest" description="Disordered" evidence="1">
    <location>
        <begin position="322"/>
        <end position="350"/>
    </location>
</feature>
<dbReference type="OrthoDB" id="5828183at2759"/>
<gene>
    <name evidence="2" type="primary">Acey_s0154.g2984</name>
    <name evidence="2" type="synonym">Acey-T20F5.4</name>
    <name evidence="2" type="ORF">Y032_0154g2984</name>
</gene>
<organism evidence="2 3">
    <name type="scientific">Ancylostoma ceylanicum</name>
    <dbReference type="NCBI Taxonomy" id="53326"/>
    <lineage>
        <taxon>Eukaryota</taxon>
        <taxon>Metazoa</taxon>
        <taxon>Ecdysozoa</taxon>
        <taxon>Nematoda</taxon>
        <taxon>Chromadorea</taxon>
        <taxon>Rhabditida</taxon>
        <taxon>Rhabditina</taxon>
        <taxon>Rhabditomorpha</taxon>
        <taxon>Strongyloidea</taxon>
        <taxon>Ancylostomatidae</taxon>
        <taxon>Ancylostomatinae</taxon>
        <taxon>Ancylostoma</taxon>
    </lineage>
</organism>
<protein>
    <submittedName>
        <fullName evidence="2">Uncharacterized protein</fullName>
    </submittedName>
</protein>
<feature type="compositionally biased region" description="Low complexity" evidence="1">
    <location>
        <begin position="1"/>
        <end position="10"/>
    </location>
</feature>
<feature type="region of interest" description="Disordered" evidence="1">
    <location>
        <begin position="218"/>
        <end position="246"/>
    </location>
</feature>
<dbReference type="Proteomes" id="UP000024635">
    <property type="component" value="Unassembled WGS sequence"/>
</dbReference>
<evidence type="ECO:0000313" key="2">
    <source>
        <dbReference type="EMBL" id="EYB96006.1"/>
    </source>
</evidence>
<sequence length="418" mass="46559">MSVATAAPEGASPPPPEPPPRDYTDMSLEFRRDIDQNRVVVVDDDSDAIGDKFTVDGDVKIRARMEACRQGMMQLDALRSKHMKLMQEMRGRLPTIPGCADVQARIKKTAAISDRSSLQSVDSGVSSLGQTIPSTRCSSPSISHRSSVSCDSGCSSVYSNETSPRAMPYSTYRKLSIEQKEAVPQPTNEIPLQTPTIPIVATTIASTTSLRSDRVARAWRRQQQQQQRPRSMFERTQEQSPSRDSMIDTASFMQITPPPVHRKMGVVGQPPRSPLAPIRLAVNVSPQSTRPLRTAQRPDITKPVKVESADVLFRASRIFVDRSPPQDRRQCIPSRSPRGDKKTRPKSMFEEADEPLYATPVRVTNREFRAAPVNSPLVVRRTAFVPVVSRFTASTGGDQFRAHKTRPIERNWRESEGL</sequence>
<feature type="region of interest" description="Disordered" evidence="1">
    <location>
        <begin position="1"/>
        <end position="25"/>
    </location>
</feature>
<evidence type="ECO:0000313" key="3">
    <source>
        <dbReference type="Proteomes" id="UP000024635"/>
    </source>
</evidence>
<evidence type="ECO:0000256" key="1">
    <source>
        <dbReference type="SAM" id="MobiDB-lite"/>
    </source>
</evidence>
<feature type="region of interest" description="Disordered" evidence="1">
    <location>
        <begin position="122"/>
        <end position="146"/>
    </location>
</feature>
<name>A0A016T043_9BILA</name>
<proteinExistence type="predicted"/>
<keyword evidence="3" id="KW-1185">Reference proteome</keyword>
<feature type="compositionally biased region" description="Low complexity" evidence="1">
    <location>
        <begin position="221"/>
        <end position="230"/>
    </location>
</feature>
<dbReference type="AlphaFoldDB" id="A0A016T043"/>
<reference evidence="3" key="1">
    <citation type="journal article" date="2015" name="Nat. Genet.">
        <title>The genome and transcriptome of the zoonotic hookworm Ancylostoma ceylanicum identify infection-specific gene families.</title>
        <authorList>
            <person name="Schwarz E.M."/>
            <person name="Hu Y."/>
            <person name="Antoshechkin I."/>
            <person name="Miller M.M."/>
            <person name="Sternberg P.W."/>
            <person name="Aroian R.V."/>
        </authorList>
    </citation>
    <scope>NUCLEOTIDE SEQUENCE</scope>
    <source>
        <strain evidence="3">HY135</strain>
    </source>
</reference>
<dbReference type="EMBL" id="JARK01001490">
    <property type="protein sequence ID" value="EYB96006.1"/>
    <property type="molecule type" value="Genomic_DNA"/>
</dbReference>
<comment type="caution">
    <text evidence="2">The sequence shown here is derived from an EMBL/GenBank/DDBJ whole genome shotgun (WGS) entry which is preliminary data.</text>
</comment>
<accession>A0A016T043</accession>